<dbReference type="RefSeq" id="WP_197167167.1">
    <property type="nucleotide sequence ID" value="NZ_JADZGI010000007.1"/>
</dbReference>
<dbReference type="Gene3D" id="3.30.1950.10">
    <property type="entry name" value="wza like domain"/>
    <property type="match status" value="1"/>
</dbReference>
<protein>
    <submittedName>
        <fullName evidence="5">SLBB domain-containing protein</fullName>
    </submittedName>
</protein>
<evidence type="ECO:0000256" key="1">
    <source>
        <dbReference type="ARBA" id="ARBA00022729"/>
    </source>
</evidence>
<dbReference type="InterPro" id="IPR003715">
    <property type="entry name" value="Poly_export_N"/>
</dbReference>
<dbReference type="GO" id="GO:0015159">
    <property type="term" value="F:polysaccharide transmembrane transporter activity"/>
    <property type="evidence" value="ECO:0007669"/>
    <property type="project" value="InterPro"/>
</dbReference>
<feature type="signal peptide" evidence="2">
    <location>
        <begin position="1"/>
        <end position="26"/>
    </location>
</feature>
<dbReference type="Pfam" id="PF02563">
    <property type="entry name" value="Poly_export"/>
    <property type="match status" value="1"/>
</dbReference>
<evidence type="ECO:0000313" key="6">
    <source>
        <dbReference type="Proteomes" id="UP000617634"/>
    </source>
</evidence>
<dbReference type="Gene3D" id="3.10.560.10">
    <property type="entry name" value="Outer membrane lipoprotein wza domain like"/>
    <property type="match status" value="2"/>
</dbReference>
<feature type="domain" description="Polysaccharide export protein N-terminal" evidence="3">
    <location>
        <begin position="59"/>
        <end position="133"/>
    </location>
</feature>
<evidence type="ECO:0000256" key="2">
    <source>
        <dbReference type="SAM" id="SignalP"/>
    </source>
</evidence>
<organism evidence="5 6">
    <name type="scientific">Novosphingobium aureum</name>
    <dbReference type="NCBI Taxonomy" id="2792964"/>
    <lineage>
        <taxon>Bacteria</taxon>
        <taxon>Pseudomonadati</taxon>
        <taxon>Pseudomonadota</taxon>
        <taxon>Alphaproteobacteria</taxon>
        <taxon>Sphingomonadales</taxon>
        <taxon>Sphingomonadaceae</taxon>
        <taxon>Novosphingobium</taxon>
    </lineage>
</organism>
<evidence type="ECO:0000259" key="4">
    <source>
        <dbReference type="Pfam" id="PF10531"/>
    </source>
</evidence>
<dbReference type="InterPro" id="IPR019554">
    <property type="entry name" value="Soluble_ligand-bd"/>
</dbReference>
<dbReference type="PANTHER" id="PTHR33619">
    <property type="entry name" value="POLYSACCHARIDE EXPORT PROTEIN GFCE-RELATED"/>
    <property type="match status" value="1"/>
</dbReference>
<proteinExistence type="predicted"/>
<sequence>MNVKPTKIIATVALGVASLASGLAQAQAQLPQTTTPAPAPAPAPAAGAAAQAPIASPAIETYLLGTGDIIEISIVGGAEGPMRVQIQSDGTILLPLIGTVQAGGKTVLQLRNLISDKLKSGGFYATPAVNVAVISYTSRYITVLGEVNRPGPVAIEREYRVSDILARVGGVKDASVKIIKLRREDGTELTLDVSSIAAGGPEDDPVIKAGDKLYVPTAQAFYVLGQVGRPGTYPVEDGMTLRKALAVAGGLTQLGSKKKVKVIRDGEEMKKYDLDAPIEIGDVIEVGERFF</sequence>
<comment type="caution">
    <text evidence="5">The sequence shown here is derived from an EMBL/GenBank/DDBJ whole genome shotgun (WGS) entry which is preliminary data.</text>
</comment>
<keyword evidence="1 2" id="KW-0732">Signal</keyword>
<accession>A0A931HFG2</accession>
<keyword evidence="6" id="KW-1185">Reference proteome</keyword>
<evidence type="ECO:0000313" key="5">
    <source>
        <dbReference type="EMBL" id="MBH0115036.1"/>
    </source>
</evidence>
<dbReference type="PANTHER" id="PTHR33619:SF3">
    <property type="entry name" value="POLYSACCHARIDE EXPORT PROTEIN GFCE-RELATED"/>
    <property type="match status" value="1"/>
</dbReference>
<dbReference type="Proteomes" id="UP000617634">
    <property type="component" value="Unassembled WGS sequence"/>
</dbReference>
<reference evidence="5" key="1">
    <citation type="submission" date="2020-11" db="EMBL/GenBank/DDBJ databases">
        <title>Novosphingobium aureum sp. nov., a marine bacterium isolated from sediment of a salt flat.</title>
        <authorList>
            <person name="Yoo Y."/>
            <person name="Kim J.-J."/>
        </authorList>
    </citation>
    <scope>NUCLEOTIDE SEQUENCE</scope>
    <source>
        <strain evidence="5">YJ-S2-02</strain>
    </source>
</reference>
<dbReference type="EMBL" id="JADZGI010000007">
    <property type="protein sequence ID" value="MBH0115036.1"/>
    <property type="molecule type" value="Genomic_DNA"/>
</dbReference>
<feature type="domain" description="Soluble ligand binding" evidence="4">
    <location>
        <begin position="221"/>
        <end position="269"/>
    </location>
</feature>
<name>A0A931HFG2_9SPHN</name>
<gene>
    <name evidence="5" type="ORF">I5E68_19000</name>
</gene>
<dbReference type="SUPFAM" id="SSF142984">
    <property type="entry name" value="Nqo1 middle domain-like"/>
    <property type="match status" value="1"/>
</dbReference>
<feature type="chain" id="PRO_5036689697" evidence="2">
    <location>
        <begin position="27"/>
        <end position="291"/>
    </location>
</feature>
<evidence type="ECO:0000259" key="3">
    <source>
        <dbReference type="Pfam" id="PF02563"/>
    </source>
</evidence>
<feature type="domain" description="Soluble ligand binding" evidence="4">
    <location>
        <begin position="140"/>
        <end position="188"/>
    </location>
</feature>
<dbReference type="Pfam" id="PF10531">
    <property type="entry name" value="SLBB"/>
    <property type="match status" value="2"/>
</dbReference>
<dbReference type="AlphaFoldDB" id="A0A931HFG2"/>
<dbReference type="InterPro" id="IPR049712">
    <property type="entry name" value="Poly_export"/>
</dbReference>